<reference evidence="1 2" key="1">
    <citation type="submission" date="2020-09" db="EMBL/GenBank/DDBJ databases">
        <title>De no assembly of potato wild relative species, Solanum commersonii.</title>
        <authorList>
            <person name="Cho K."/>
        </authorList>
    </citation>
    <scope>NUCLEOTIDE SEQUENCE [LARGE SCALE GENOMIC DNA]</scope>
    <source>
        <strain evidence="1">LZ3.2</strain>
        <tissue evidence="1">Leaf</tissue>
    </source>
</reference>
<dbReference type="EMBL" id="JACXVP010000011">
    <property type="protein sequence ID" value="KAG5576322.1"/>
    <property type="molecule type" value="Genomic_DNA"/>
</dbReference>
<proteinExistence type="predicted"/>
<evidence type="ECO:0000313" key="1">
    <source>
        <dbReference type="EMBL" id="KAG5576322.1"/>
    </source>
</evidence>
<keyword evidence="2" id="KW-1185">Reference proteome</keyword>
<dbReference type="Proteomes" id="UP000824120">
    <property type="component" value="Chromosome 11"/>
</dbReference>
<sequence length="163" mass="18583">MDYSTRKLAKQGVYQLRVSFDLENGPIFPLGAIGSIAKITKISLDYSTQKLKKRGVYPIWGSFDSDNWLVYISRQTDSISKTSKKNFSKNDVKNLDDQKIVGLAHKNLQNGGFTFSWDRLNLKMGRFSHRDQPVPKLWSSQTSMKDFGKNDVGNLDHQKIHGL</sequence>
<organism evidence="1 2">
    <name type="scientific">Solanum commersonii</name>
    <name type="common">Commerson's wild potato</name>
    <name type="synonym">Commerson's nightshade</name>
    <dbReference type="NCBI Taxonomy" id="4109"/>
    <lineage>
        <taxon>Eukaryota</taxon>
        <taxon>Viridiplantae</taxon>
        <taxon>Streptophyta</taxon>
        <taxon>Embryophyta</taxon>
        <taxon>Tracheophyta</taxon>
        <taxon>Spermatophyta</taxon>
        <taxon>Magnoliopsida</taxon>
        <taxon>eudicotyledons</taxon>
        <taxon>Gunneridae</taxon>
        <taxon>Pentapetalae</taxon>
        <taxon>asterids</taxon>
        <taxon>lamiids</taxon>
        <taxon>Solanales</taxon>
        <taxon>Solanaceae</taxon>
        <taxon>Solanoideae</taxon>
        <taxon>Solaneae</taxon>
        <taxon>Solanum</taxon>
    </lineage>
</organism>
<gene>
    <name evidence="1" type="ORF">H5410_056456</name>
</gene>
<protein>
    <submittedName>
        <fullName evidence="1">Uncharacterized protein</fullName>
    </submittedName>
</protein>
<evidence type="ECO:0000313" key="2">
    <source>
        <dbReference type="Proteomes" id="UP000824120"/>
    </source>
</evidence>
<name>A0A9J5WLC6_SOLCO</name>
<comment type="caution">
    <text evidence="1">The sequence shown here is derived from an EMBL/GenBank/DDBJ whole genome shotgun (WGS) entry which is preliminary data.</text>
</comment>
<accession>A0A9J5WLC6</accession>
<dbReference type="AlphaFoldDB" id="A0A9J5WLC6"/>